<keyword evidence="10 13" id="KW-1133">Transmembrane helix</keyword>
<evidence type="ECO:0000256" key="5">
    <source>
        <dbReference type="ARBA" id="ARBA00022679"/>
    </source>
</evidence>
<dbReference type="InterPro" id="IPR003594">
    <property type="entry name" value="HATPase_dom"/>
</dbReference>
<keyword evidence="8" id="KW-0418">Kinase</keyword>
<dbReference type="Pfam" id="PF07568">
    <property type="entry name" value="HisKA_2"/>
    <property type="match status" value="1"/>
</dbReference>
<gene>
    <name evidence="15" type="ORF">FOM92_06695</name>
</gene>
<evidence type="ECO:0000256" key="12">
    <source>
        <dbReference type="ARBA" id="ARBA00023136"/>
    </source>
</evidence>
<dbReference type="AlphaFoldDB" id="A0A553WK86"/>
<evidence type="ECO:0000256" key="11">
    <source>
        <dbReference type="ARBA" id="ARBA00023012"/>
    </source>
</evidence>
<evidence type="ECO:0000256" key="4">
    <source>
        <dbReference type="ARBA" id="ARBA00022553"/>
    </source>
</evidence>
<dbReference type="RefSeq" id="WP_143775980.1">
    <property type="nucleotide sequence ID" value="NZ_VKKU01000001.1"/>
</dbReference>
<evidence type="ECO:0000256" key="1">
    <source>
        <dbReference type="ARBA" id="ARBA00000085"/>
    </source>
</evidence>
<evidence type="ECO:0000256" key="9">
    <source>
        <dbReference type="ARBA" id="ARBA00022840"/>
    </source>
</evidence>
<feature type="transmembrane region" description="Helical" evidence="13">
    <location>
        <begin position="93"/>
        <end position="115"/>
    </location>
</feature>
<keyword evidence="11" id="KW-0902">Two-component regulatory system</keyword>
<dbReference type="GO" id="GO:0000160">
    <property type="term" value="P:phosphorelay signal transduction system"/>
    <property type="evidence" value="ECO:0007669"/>
    <property type="project" value="UniProtKB-KW"/>
</dbReference>
<accession>A0A553WK86</accession>
<dbReference type="EC" id="2.7.13.3" evidence="3"/>
<evidence type="ECO:0000256" key="2">
    <source>
        <dbReference type="ARBA" id="ARBA00004141"/>
    </source>
</evidence>
<keyword evidence="7" id="KW-0547">Nucleotide-binding</keyword>
<dbReference type="InterPro" id="IPR036890">
    <property type="entry name" value="HATPase_C_sf"/>
</dbReference>
<proteinExistence type="predicted"/>
<reference evidence="15 16" key="1">
    <citation type="submission" date="2019-07" db="EMBL/GenBank/DDBJ databases">
        <authorList>
            <person name="Park M."/>
        </authorList>
    </citation>
    <scope>NUCLEOTIDE SEQUENCE [LARGE SCALE GENOMIC DNA]</scope>
    <source>
        <strain evidence="15 16">KCTC32445</strain>
    </source>
</reference>
<dbReference type="InterPro" id="IPR005467">
    <property type="entry name" value="His_kinase_dom"/>
</dbReference>
<keyword evidence="6 13" id="KW-0812">Transmembrane</keyword>
<dbReference type="InterPro" id="IPR038318">
    <property type="entry name" value="KdpD_sf"/>
</dbReference>
<dbReference type="Proteomes" id="UP000320160">
    <property type="component" value="Unassembled WGS sequence"/>
</dbReference>
<dbReference type="EMBL" id="VKKU01000001">
    <property type="protein sequence ID" value="TSB05064.1"/>
    <property type="molecule type" value="Genomic_DNA"/>
</dbReference>
<dbReference type="SMART" id="SM00387">
    <property type="entry name" value="HATPase_c"/>
    <property type="match status" value="1"/>
</dbReference>
<evidence type="ECO:0000313" key="16">
    <source>
        <dbReference type="Proteomes" id="UP000320160"/>
    </source>
</evidence>
<feature type="transmembrane region" description="Helical" evidence="13">
    <location>
        <begin position="48"/>
        <end position="81"/>
    </location>
</feature>
<evidence type="ECO:0000256" key="13">
    <source>
        <dbReference type="SAM" id="Phobius"/>
    </source>
</evidence>
<dbReference type="Gene3D" id="1.20.120.620">
    <property type="entry name" value="Backbone structure of the membrane domain of e. Coli histidine kinase receptor kdpd"/>
    <property type="match status" value="1"/>
</dbReference>
<evidence type="ECO:0000256" key="3">
    <source>
        <dbReference type="ARBA" id="ARBA00012438"/>
    </source>
</evidence>
<evidence type="ECO:0000256" key="7">
    <source>
        <dbReference type="ARBA" id="ARBA00022741"/>
    </source>
</evidence>
<evidence type="ECO:0000256" key="8">
    <source>
        <dbReference type="ARBA" id="ARBA00022777"/>
    </source>
</evidence>
<keyword evidence="12 13" id="KW-0472">Membrane</keyword>
<dbReference type="SUPFAM" id="SSF55874">
    <property type="entry name" value="ATPase domain of HSP90 chaperone/DNA topoisomerase II/histidine kinase"/>
    <property type="match status" value="1"/>
</dbReference>
<dbReference type="PANTHER" id="PTHR41523">
    <property type="entry name" value="TWO-COMPONENT SYSTEM SENSOR PROTEIN"/>
    <property type="match status" value="1"/>
</dbReference>
<comment type="caution">
    <text evidence="15">The sequence shown here is derived from an EMBL/GenBank/DDBJ whole genome shotgun (WGS) entry which is preliminary data.</text>
</comment>
<name>A0A553WK86_9SPHN</name>
<evidence type="ECO:0000259" key="14">
    <source>
        <dbReference type="PROSITE" id="PS50109"/>
    </source>
</evidence>
<dbReference type="GO" id="GO:0005524">
    <property type="term" value="F:ATP binding"/>
    <property type="evidence" value="ECO:0007669"/>
    <property type="project" value="UniProtKB-KW"/>
</dbReference>
<evidence type="ECO:0000256" key="10">
    <source>
        <dbReference type="ARBA" id="ARBA00022989"/>
    </source>
</evidence>
<protein>
    <recommendedName>
        <fullName evidence="3">histidine kinase</fullName>
        <ecNumber evidence="3">2.7.13.3</ecNumber>
    </recommendedName>
</protein>
<dbReference type="OrthoDB" id="7991996at2"/>
<dbReference type="Gene3D" id="3.30.565.10">
    <property type="entry name" value="Histidine kinase-like ATPase, C-terminal domain"/>
    <property type="match status" value="1"/>
</dbReference>
<sequence>MHSIAETVKPIRNNAFFGYSIAVAAFATALLLRFVLQEVLPPGFPYLTFFPAVILTAFIAGTRPGILCAALSGIAAWYYFIPPFGAFGMDIPTAFALGFYTFIVGVDIALFHFMFKAADQLRSEREVTAQLYERQRTMFQELQHRVANNMSVVAALLNMQKRKVIADPATASSALDEAASRIGIMSSIHRRLYDPASAELPIRQYFDDLGTDLLRAAKKQANVQFSVDTAAVKLDMDRLMTLSLLVSELMTNSLKHGFAGRPGGNIWLSLHPVEGEKLELIIRDDGHGLPADFDPLSSNGLGTLITQALSQQLNGTLHIEGQGGTTARLLFPR</sequence>
<keyword evidence="5" id="KW-0808">Transferase</keyword>
<keyword evidence="4" id="KW-0597">Phosphoprotein</keyword>
<feature type="transmembrane region" description="Helical" evidence="13">
    <location>
        <begin position="16"/>
        <end position="36"/>
    </location>
</feature>
<dbReference type="PANTHER" id="PTHR41523:SF8">
    <property type="entry name" value="ETHYLENE RESPONSE SENSOR PROTEIN"/>
    <property type="match status" value="1"/>
</dbReference>
<dbReference type="Pfam" id="PF13493">
    <property type="entry name" value="DUF4118"/>
    <property type="match status" value="1"/>
</dbReference>
<dbReference type="PROSITE" id="PS50109">
    <property type="entry name" value="HIS_KIN"/>
    <property type="match status" value="1"/>
</dbReference>
<dbReference type="InterPro" id="IPR011495">
    <property type="entry name" value="Sig_transdc_His_kin_sub2_dim/P"/>
</dbReference>
<dbReference type="GO" id="GO:0016020">
    <property type="term" value="C:membrane"/>
    <property type="evidence" value="ECO:0007669"/>
    <property type="project" value="UniProtKB-SubCell"/>
</dbReference>
<evidence type="ECO:0000313" key="15">
    <source>
        <dbReference type="EMBL" id="TSB05064.1"/>
    </source>
</evidence>
<keyword evidence="16" id="KW-1185">Reference proteome</keyword>
<evidence type="ECO:0000256" key="6">
    <source>
        <dbReference type="ARBA" id="ARBA00022692"/>
    </source>
</evidence>
<comment type="subcellular location">
    <subcellularLocation>
        <location evidence="2">Membrane</location>
        <topology evidence="2">Multi-pass membrane protein</topology>
    </subcellularLocation>
</comment>
<keyword evidence="9" id="KW-0067">ATP-binding</keyword>
<dbReference type="GO" id="GO:0004673">
    <property type="term" value="F:protein histidine kinase activity"/>
    <property type="evidence" value="ECO:0007669"/>
    <property type="project" value="UniProtKB-EC"/>
</dbReference>
<comment type="catalytic activity">
    <reaction evidence="1">
        <text>ATP + protein L-histidine = ADP + protein N-phospho-L-histidine.</text>
        <dbReference type="EC" id="2.7.13.3"/>
    </reaction>
</comment>
<organism evidence="15 16">
    <name type="scientific">Sphingorhabdus contaminans</name>
    <dbReference type="NCBI Taxonomy" id="1343899"/>
    <lineage>
        <taxon>Bacteria</taxon>
        <taxon>Pseudomonadati</taxon>
        <taxon>Pseudomonadota</taxon>
        <taxon>Alphaproteobacteria</taxon>
        <taxon>Sphingomonadales</taxon>
        <taxon>Sphingomonadaceae</taxon>
        <taxon>Sphingorhabdus</taxon>
    </lineage>
</organism>
<dbReference type="InterPro" id="IPR025201">
    <property type="entry name" value="KdpD_TM"/>
</dbReference>
<dbReference type="Pfam" id="PF02518">
    <property type="entry name" value="HATPase_c"/>
    <property type="match status" value="1"/>
</dbReference>
<feature type="domain" description="Histidine kinase" evidence="14">
    <location>
        <begin position="141"/>
        <end position="333"/>
    </location>
</feature>